<dbReference type="OrthoDB" id="614844at2759"/>
<organism evidence="10">
    <name type="scientific">Pelagomonas calceolata</name>
    <dbReference type="NCBI Taxonomy" id="35677"/>
    <lineage>
        <taxon>Eukaryota</taxon>
        <taxon>Sar</taxon>
        <taxon>Stramenopiles</taxon>
        <taxon>Ochrophyta</taxon>
        <taxon>Pelagophyceae</taxon>
        <taxon>Pelagomonadales</taxon>
        <taxon>Pelagomonadaceae</taxon>
        <taxon>Pelagomonas</taxon>
    </lineage>
</organism>
<dbReference type="Pfam" id="PF13439">
    <property type="entry name" value="Glyco_transf_4"/>
    <property type="match status" value="1"/>
</dbReference>
<dbReference type="GO" id="GO:0000030">
    <property type="term" value="F:mannosyltransferase activity"/>
    <property type="evidence" value="ECO:0007669"/>
    <property type="project" value="InterPro"/>
</dbReference>
<keyword evidence="6" id="KW-0256">Endoplasmic reticulum</keyword>
<dbReference type="InterPro" id="IPR028098">
    <property type="entry name" value="Glyco_trans_4-like_N"/>
</dbReference>
<keyword evidence="3" id="KW-0328">Glycosyltransferase</keyword>
<evidence type="ECO:0000256" key="7">
    <source>
        <dbReference type="ARBA" id="ARBA00022989"/>
    </source>
</evidence>
<reference evidence="10" key="1">
    <citation type="submission" date="2021-01" db="EMBL/GenBank/DDBJ databases">
        <authorList>
            <person name="Corre E."/>
            <person name="Pelletier E."/>
            <person name="Niang G."/>
            <person name="Scheremetjew M."/>
            <person name="Finn R."/>
            <person name="Kale V."/>
            <person name="Holt S."/>
            <person name="Cochrane G."/>
            <person name="Meng A."/>
            <person name="Brown T."/>
            <person name="Cohen L."/>
        </authorList>
    </citation>
    <scope>NUCLEOTIDE SEQUENCE</scope>
    <source>
        <strain evidence="10">CCMP1756</strain>
    </source>
</reference>
<dbReference type="GO" id="GO:0005789">
    <property type="term" value="C:endoplasmic reticulum membrane"/>
    <property type="evidence" value="ECO:0007669"/>
    <property type="project" value="UniProtKB-SubCell"/>
</dbReference>
<evidence type="ECO:0000256" key="8">
    <source>
        <dbReference type="ARBA" id="ARBA00023136"/>
    </source>
</evidence>
<evidence type="ECO:0000256" key="6">
    <source>
        <dbReference type="ARBA" id="ARBA00022824"/>
    </source>
</evidence>
<accession>A0A7S4EB93</accession>
<dbReference type="Proteomes" id="UP000789595">
    <property type="component" value="Unassembled WGS sequence"/>
</dbReference>
<keyword evidence="8" id="KW-0472">Membrane</keyword>
<dbReference type="Gene3D" id="3.40.50.2000">
    <property type="entry name" value="Glycogen Phosphorylase B"/>
    <property type="match status" value="2"/>
</dbReference>
<keyword evidence="5" id="KW-0812">Transmembrane</keyword>
<dbReference type="SUPFAM" id="SSF53756">
    <property type="entry name" value="UDP-Glycosyltransferase/glycogen phosphorylase"/>
    <property type="match status" value="1"/>
</dbReference>
<dbReference type="AlphaFoldDB" id="A0A7S4EB93"/>
<protein>
    <recommendedName>
        <fullName evidence="9">Glycosyltransferase subfamily 4-like N-terminal domain-containing protein</fullName>
    </recommendedName>
</protein>
<dbReference type="PANTHER" id="PTHR13036:SF0">
    <property type="entry name" value="CHITOBIOSYLDIPHOSPHODOLICHOL BETA-MANNOSYLTRANSFERASE"/>
    <property type="match status" value="1"/>
</dbReference>
<evidence type="ECO:0000256" key="1">
    <source>
        <dbReference type="ARBA" id="ARBA00004389"/>
    </source>
</evidence>
<dbReference type="Pfam" id="PF13692">
    <property type="entry name" value="Glyco_trans_1_4"/>
    <property type="match status" value="1"/>
</dbReference>
<proteinExistence type="predicted"/>
<comment type="subcellular location">
    <subcellularLocation>
        <location evidence="1">Endoplasmic reticulum membrane</location>
        <topology evidence="1">Single-pass membrane protein</topology>
    </subcellularLocation>
</comment>
<evidence type="ECO:0000256" key="2">
    <source>
        <dbReference type="ARBA" id="ARBA00004922"/>
    </source>
</evidence>
<evidence type="ECO:0000259" key="9">
    <source>
        <dbReference type="Pfam" id="PF13439"/>
    </source>
</evidence>
<evidence type="ECO:0000256" key="3">
    <source>
        <dbReference type="ARBA" id="ARBA00022676"/>
    </source>
</evidence>
<name>A0A7S4EB93_9STRA</name>
<sequence>MAAEQQDAFAKAAARNGHALVVVAGDVGRSPRMQYHALSLAEEGRAVTLVGYAGERCIDALVRHVCVREVRIAEPLRRFPGFLGRVYRLLALCFALGRALFKARRDHRASLVLCQTPPALPALFLCWLVARRDGAHVVADWHNLGHTVLADASLRRKGRLSFADRVAVGIYDFLERRSGRLLDRHLCVTHALKAWLSRNYGIHAEAAHDRPPSMFTSLSESERLAALARIGSIAFPSSSNDPFWRGRSLADASKDRPTIIASSTSWSADEDFDVLLDALIAYDKAHTQRLVVIVTGKGELRRRFEERYATLNLRHVRVATAWLSTKDYCCLLACADVGVSLHASTSGLDLPMKVVDMFGVGLPVLQLAFPCVSELVEDGVNGVLFEDAASLARELAKVSGRGDALQTLRAGAGLQERWGGMWARCVAPVVGPAFGSGE</sequence>
<dbReference type="EMBL" id="HBIW01020074">
    <property type="protein sequence ID" value="CAE0701813.1"/>
    <property type="molecule type" value="Transcribed_RNA"/>
</dbReference>
<evidence type="ECO:0000313" key="12">
    <source>
        <dbReference type="Proteomes" id="UP000789595"/>
    </source>
</evidence>
<keyword evidence="7" id="KW-1133">Transmembrane helix</keyword>
<feature type="domain" description="Glycosyltransferase subfamily 4-like N-terminal" evidence="9">
    <location>
        <begin position="9"/>
        <end position="205"/>
    </location>
</feature>
<dbReference type="InterPro" id="IPR026051">
    <property type="entry name" value="ALG1-like"/>
</dbReference>
<gene>
    <name evidence="10" type="ORF">PCAL00307_LOCUS17249</name>
    <name evidence="11" type="ORF">PECAL_3P21000</name>
</gene>
<reference evidence="11" key="2">
    <citation type="submission" date="2021-11" db="EMBL/GenBank/DDBJ databases">
        <authorList>
            <consortium name="Genoscope - CEA"/>
            <person name="William W."/>
        </authorList>
    </citation>
    <scope>NUCLEOTIDE SEQUENCE</scope>
</reference>
<comment type="pathway">
    <text evidence="2">Protein modification; protein glycosylation.</text>
</comment>
<keyword evidence="12" id="KW-1185">Reference proteome</keyword>
<keyword evidence="4" id="KW-0808">Transferase</keyword>
<evidence type="ECO:0000313" key="11">
    <source>
        <dbReference type="EMBL" id="CAH0372124.1"/>
    </source>
</evidence>
<evidence type="ECO:0000313" key="10">
    <source>
        <dbReference type="EMBL" id="CAE0701813.1"/>
    </source>
</evidence>
<evidence type="ECO:0000256" key="4">
    <source>
        <dbReference type="ARBA" id="ARBA00022679"/>
    </source>
</evidence>
<evidence type="ECO:0000256" key="5">
    <source>
        <dbReference type="ARBA" id="ARBA00022692"/>
    </source>
</evidence>
<dbReference type="PANTHER" id="PTHR13036">
    <property type="entry name" value="BETA1,4 MANNOSYLTRANSFERASE"/>
    <property type="match status" value="1"/>
</dbReference>
<dbReference type="EMBL" id="CAKKNE010000003">
    <property type="protein sequence ID" value="CAH0372124.1"/>
    <property type="molecule type" value="Genomic_DNA"/>
</dbReference>